<keyword evidence="2" id="KW-1185">Reference proteome</keyword>
<gene>
    <name evidence="1" type="ORF">SAMN06265222_11946</name>
</gene>
<dbReference type="EMBL" id="FXUG01000019">
    <property type="protein sequence ID" value="SMP75478.1"/>
    <property type="molecule type" value="Genomic_DNA"/>
</dbReference>
<sequence>MAVGWLVVKISRLLRQLVIPGSRFEIGLVLSCGAMALPEHWQYESSFCRS</sequence>
<organism evidence="1 2">
    <name type="scientific">Neorhodopirellula lusitana</name>
    <dbReference type="NCBI Taxonomy" id="445327"/>
    <lineage>
        <taxon>Bacteria</taxon>
        <taxon>Pseudomonadati</taxon>
        <taxon>Planctomycetota</taxon>
        <taxon>Planctomycetia</taxon>
        <taxon>Pirellulales</taxon>
        <taxon>Pirellulaceae</taxon>
        <taxon>Neorhodopirellula</taxon>
    </lineage>
</organism>
<evidence type="ECO:0000313" key="2">
    <source>
        <dbReference type="Proteomes" id="UP001158067"/>
    </source>
</evidence>
<protein>
    <submittedName>
        <fullName evidence="1">Uncharacterized protein</fullName>
    </submittedName>
</protein>
<reference evidence="1 2" key="1">
    <citation type="submission" date="2017-05" db="EMBL/GenBank/DDBJ databases">
        <authorList>
            <person name="Varghese N."/>
            <person name="Submissions S."/>
        </authorList>
    </citation>
    <scope>NUCLEOTIDE SEQUENCE [LARGE SCALE GENOMIC DNA]</scope>
    <source>
        <strain evidence="1 2">DSM 25457</strain>
    </source>
</reference>
<name>A0ABY1QN39_9BACT</name>
<evidence type="ECO:0000313" key="1">
    <source>
        <dbReference type="EMBL" id="SMP75478.1"/>
    </source>
</evidence>
<accession>A0ABY1QN39</accession>
<proteinExistence type="predicted"/>
<comment type="caution">
    <text evidence="1">The sequence shown here is derived from an EMBL/GenBank/DDBJ whole genome shotgun (WGS) entry which is preliminary data.</text>
</comment>
<dbReference type="Proteomes" id="UP001158067">
    <property type="component" value="Unassembled WGS sequence"/>
</dbReference>